<keyword evidence="7" id="KW-1185">Reference proteome</keyword>
<dbReference type="PROSITE" id="PS50089">
    <property type="entry name" value="ZF_RING_2"/>
    <property type="match status" value="1"/>
</dbReference>
<protein>
    <recommendedName>
        <fullName evidence="5">RING-type domain-containing protein</fullName>
    </recommendedName>
</protein>
<dbReference type="GO" id="GO:0045944">
    <property type="term" value="P:positive regulation of transcription by RNA polymerase II"/>
    <property type="evidence" value="ECO:0007669"/>
    <property type="project" value="TreeGrafter"/>
</dbReference>
<evidence type="ECO:0000313" key="7">
    <source>
        <dbReference type="Proteomes" id="UP001208570"/>
    </source>
</evidence>
<dbReference type="PANTHER" id="PTHR23041">
    <property type="entry name" value="RING FINGER DOMAIN-CONTAINING"/>
    <property type="match status" value="1"/>
</dbReference>
<keyword evidence="2 4" id="KW-0863">Zinc-finger</keyword>
<evidence type="ECO:0000256" key="3">
    <source>
        <dbReference type="ARBA" id="ARBA00022833"/>
    </source>
</evidence>
<gene>
    <name evidence="6" type="ORF">LSH36_571g02035</name>
</gene>
<accession>A0AAD9J6I1</accession>
<keyword evidence="3" id="KW-0862">Zinc</keyword>
<evidence type="ECO:0000259" key="5">
    <source>
        <dbReference type="PROSITE" id="PS50089"/>
    </source>
</evidence>
<dbReference type="SUPFAM" id="SSF57850">
    <property type="entry name" value="RING/U-box"/>
    <property type="match status" value="1"/>
</dbReference>
<feature type="domain" description="RING-type" evidence="5">
    <location>
        <begin position="48"/>
        <end position="99"/>
    </location>
</feature>
<evidence type="ECO:0000256" key="2">
    <source>
        <dbReference type="ARBA" id="ARBA00022771"/>
    </source>
</evidence>
<dbReference type="AlphaFoldDB" id="A0AAD9J6I1"/>
<dbReference type="EMBL" id="JAODUP010000571">
    <property type="protein sequence ID" value="KAK2147077.1"/>
    <property type="molecule type" value="Genomic_DNA"/>
</dbReference>
<dbReference type="InterPro" id="IPR017907">
    <property type="entry name" value="Znf_RING_CS"/>
</dbReference>
<proteinExistence type="predicted"/>
<dbReference type="InterPro" id="IPR047134">
    <property type="entry name" value="RNF4"/>
</dbReference>
<dbReference type="PROSITE" id="PS00518">
    <property type="entry name" value="ZF_RING_1"/>
    <property type="match status" value="1"/>
</dbReference>
<dbReference type="InterPro" id="IPR013083">
    <property type="entry name" value="Znf_RING/FYVE/PHD"/>
</dbReference>
<dbReference type="GO" id="GO:0008270">
    <property type="term" value="F:zinc ion binding"/>
    <property type="evidence" value="ECO:0007669"/>
    <property type="project" value="UniProtKB-KW"/>
</dbReference>
<name>A0AAD9J6I1_9ANNE</name>
<sequence>MWATVKMILDRMSGQRSRRHHSGIINLDSDGDFTIINLDSSVDWKQHCHRCQDQQVWKHIPVICRSSRMLMSTNCGHVFCSSCLKAVMQQQQRKCPSCRKTLTERKIHPLYI</sequence>
<evidence type="ECO:0000256" key="1">
    <source>
        <dbReference type="ARBA" id="ARBA00022723"/>
    </source>
</evidence>
<dbReference type="SMART" id="SM00184">
    <property type="entry name" value="RING"/>
    <property type="match status" value="1"/>
</dbReference>
<comment type="caution">
    <text evidence="6">The sequence shown here is derived from an EMBL/GenBank/DDBJ whole genome shotgun (WGS) entry which is preliminary data.</text>
</comment>
<keyword evidence="1" id="KW-0479">Metal-binding</keyword>
<evidence type="ECO:0000256" key="4">
    <source>
        <dbReference type="PROSITE-ProRule" id="PRU00175"/>
    </source>
</evidence>
<dbReference type="InterPro" id="IPR001841">
    <property type="entry name" value="Znf_RING"/>
</dbReference>
<dbReference type="Pfam" id="PF13923">
    <property type="entry name" value="zf-C3HC4_2"/>
    <property type="match status" value="1"/>
</dbReference>
<dbReference type="Gene3D" id="3.30.40.10">
    <property type="entry name" value="Zinc/RING finger domain, C3HC4 (zinc finger)"/>
    <property type="match status" value="1"/>
</dbReference>
<dbReference type="Proteomes" id="UP001208570">
    <property type="component" value="Unassembled WGS sequence"/>
</dbReference>
<evidence type="ECO:0000313" key="6">
    <source>
        <dbReference type="EMBL" id="KAK2147077.1"/>
    </source>
</evidence>
<dbReference type="PANTHER" id="PTHR23041:SF78">
    <property type="entry name" value="E3 UBIQUITIN-PROTEIN LIGASE RNF4"/>
    <property type="match status" value="1"/>
</dbReference>
<organism evidence="6 7">
    <name type="scientific">Paralvinella palmiformis</name>
    <dbReference type="NCBI Taxonomy" id="53620"/>
    <lineage>
        <taxon>Eukaryota</taxon>
        <taxon>Metazoa</taxon>
        <taxon>Spiralia</taxon>
        <taxon>Lophotrochozoa</taxon>
        <taxon>Annelida</taxon>
        <taxon>Polychaeta</taxon>
        <taxon>Sedentaria</taxon>
        <taxon>Canalipalpata</taxon>
        <taxon>Terebellida</taxon>
        <taxon>Terebelliformia</taxon>
        <taxon>Alvinellidae</taxon>
        <taxon>Paralvinella</taxon>
    </lineage>
</organism>
<reference evidence="6" key="1">
    <citation type="journal article" date="2023" name="Mol. Biol. Evol.">
        <title>Third-Generation Sequencing Reveals the Adaptive Role of the Epigenome in Three Deep-Sea Polychaetes.</title>
        <authorList>
            <person name="Perez M."/>
            <person name="Aroh O."/>
            <person name="Sun Y."/>
            <person name="Lan Y."/>
            <person name="Juniper S.K."/>
            <person name="Young C.R."/>
            <person name="Angers B."/>
            <person name="Qian P.Y."/>
        </authorList>
    </citation>
    <scope>NUCLEOTIDE SEQUENCE</scope>
    <source>
        <strain evidence="6">P08H-3</strain>
    </source>
</reference>